<keyword evidence="2" id="KW-1185">Reference proteome</keyword>
<evidence type="ECO:0000313" key="1">
    <source>
        <dbReference type="EMBL" id="KAE8676740.1"/>
    </source>
</evidence>
<dbReference type="AlphaFoldDB" id="A0A6A2Y0S3"/>
<gene>
    <name evidence="1" type="ORF">F3Y22_tig00111582pilonHSYRG00907</name>
</gene>
<comment type="caution">
    <text evidence="1">The sequence shown here is derived from an EMBL/GenBank/DDBJ whole genome shotgun (WGS) entry which is preliminary data.</text>
</comment>
<accession>A0A6A2Y0S3</accession>
<name>A0A6A2Y0S3_HIBSY</name>
<protein>
    <submittedName>
        <fullName evidence="1">Uncharacterized protein</fullName>
    </submittedName>
</protein>
<organism evidence="1 2">
    <name type="scientific">Hibiscus syriacus</name>
    <name type="common">Rose of Sharon</name>
    <dbReference type="NCBI Taxonomy" id="106335"/>
    <lineage>
        <taxon>Eukaryota</taxon>
        <taxon>Viridiplantae</taxon>
        <taxon>Streptophyta</taxon>
        <taxon>Embryophyta</taxon>
        <taxon>Tracheophyta</taxon>
        <taxon>Spermatophyta</taxon>
        <taxon>Magnoliopsida</taxon>
        <taxon>eudicotyledons</taxon>
        <taxon>Gunneridae</taxon>
        <taxon>Pentapetalae</taxon>
        <taxon>rosids</taxon>
        <taxon>malvids</taxon>
        <taxon>Malvales</taxon>
        <taxon>Malvaceae</taxon>
        <taxon>Malvoideae</taxon>
        <taxon>Hibiscus</taxon>
    </lineage>
</organism>
<reference evidence="1" key="1">
    <citation type="submission" date="2019-09" db="EMBL/GenBank/DDBJ databases">
        <title>Draft genome information of white flower Hibiscus syriacus.</title>
        <authorList>
            <person name="Kim Y.-M."/>
        </authorList>
    </citation>
    <scope>NUCLEOTIDE SEQUENCE [LARGE SCALE GENOMIC DNA]</scope>
    <source>
        <strain evidence="1">YM2019G1</strain>
    </source>
</reference>
<proteinExistence type="predicted"/>
<evidence type="ECO:0000313" key="2">
    <source>
        <dbReference type="Proteomes" id="UP000436088"/>
    </source>
</evidence>
<dbReference type="EMBL" id="VEPZ02001375">
    <property type="protein sequence ID" value="KAE8676740.1"/>
    <property type="molecule type" value="Genomic_DNA"/>
</dbReference>
<sequence length="247" mass="27602">MGVPQAHDGCLLLRCLRPVRVKDLLDPVRSPSGSCGLLLLGSWATWVTAVGSPIWAQLKLKSVSKLWQVALRSSSSSRYFIVELKHDLKTSIALLDLCYATNDSAFELSGIELKGLWQITLLALSYAANDITLLALSYVANERNILRREVEIVEGPFFVKLSLDLISFVVKLKSNLKMNVTGEHDSLRREVETVDGPFIVKLSLDLNILRREVEIQVCIVSSPISFAVKLKLALNKTEKPFRREVEL</sequence>
<dbReference type="Proteomes" id="UP000436088">
    <property type="component" value="Unassembled WGS sequence"/>
</dbReference>